<dbReference type="EMBL" id="DVIU01000122">
    <property type="protein sequence ID" value="HIS36210.1"/>
    <property type="molecule type" value="Genomic_DNA"/>
</dbReference>
<dbReference type="PANTHER" id="PTHR12526:SF638">
    <property type="entry name" value="SPORE COAT PROTEIN SA"/>
    <property type="match status" value="1"/>
</dbReference>
<evidence type="ECO:0000259" key="2">
    <source>
        <dbReference type="Pfam" id="PF13439"/>
    </source>
</evidence>
<dbReference type="CDD" id="cd03801">
    <property type="entry name" value="GT4_PimA-like"/>
    <property type="match status" value="1"/>
</dbReference>
<gene>
    <name evidence="3" type="ORF">IAC10_06220</name>
</gene>
<dbReference type="InterPro" id="IPR001296">
    <property type="entry name" value="Glyco_trans_1"/>
</dbReference>
<accession>A0A9D1EZ66</accession>
<reference evidence="3" key="2">
    <citation type="journal article" date="2021" name="PeerJ">
        <title>Extensive microbial diversity within the chicken gut microbiome revealed by metagenomics and culture.</title>
        <authorList>
            <person name="Gilroy R."/>
            <person name="Ravi A."/>
            <person name="Getino M."/>
            <person name="Pursley I."/>
            <person name="Horton D.L."/>
            <person name="Alikhan N.F."/>
            <person name="Baker D."/>
            <person name="Gharbi K."/>
            <person name="Hall N."/>
            <person name="Watson M."/>
            <person name="Adriaenssens E.M."/>
            <person name="Foster-Nyarko E."/>
            <person name="Jarju S."/>
            <person name="Secka A."/>
            <person name="Antonio M."/>
            <person name="Oren A."/>
            <person name="Chaudhuri R.R."/>
            <person name="La Ragione R."/>
            <person name="Hildebrand F."/>
            <person name="Pallen M.J."/>
        </authorList>
    </citation>
    <scope>NUCLEOTIDE SEQUENCE</scope>
    <source>
        <strain evidence="3">6276</strain>
    </source>
</reference>
<feature type="domain" description="Glycosyl transferase family 1" evidence="1">
    <location>
        <begin position="231"/>
        <end position="385"/>
    </location>
</feature>
<organism evidence="3 4">
    <name type="scientific">Candidatus Scatousia excrementigallinarum</name>
    <dbReference type="NCBI Taxonomy" id="2840935"/>
    <lineage>
        <taxon>Bacteria</taxon>
        <taxon>Candidatus Scatousia</taxon>
    </lineage>
</organism>
<proteinExistence type="predicted"/>
<dbReference type="Pfam" id="PF00534">
    <property type="entry name" value="Glycos_transf_1"/>
    <property type="match status" value="1"/>
</dbReference>
<comment type="caution">
    <text evidence="3">The sequence shown here is derived from an EMBL/GenBank/DDBJ whole genome shotgun (WGS) entry which is preliminary data.</text>
</comment>
<sequence>MKILLVNKFHYIKGGSETYYFGLGELLEKSGHDVIYFSMKDDKNKPCPQEKYFVENVDFNAPMGKFKLMKTALKMLYSREAKKKFKKLILDEKPDIIHLNIFQSQLTASIVDVAHKYRIPIVYTAHDLKSVCPNYQMLNHGEVCEKCLHGKYINCFKTSCMKDSRLKSLLATMEADVYKRKKTYRKIDLIITPSEFYKRKIDEAKIADCPVVHMTNFLPQGTQYSAVNKVGDYILYFGRLSREKGIITLIEAYSRSNCELPLYIVGTGAVKEEIEGKIKELSMTDKIKLLGFKSGRELKDIVDASRCVVLPSEWYENGPYSIMEAMAAGKPVIVSNLGGLPEFVDDGITGYIVPAKDAEKFAEAIKKMSDMPSKDLLAMGQAATQKAKSMFDAQKYAREVIEKYKEIIENGR</sequence>
<name>A0A9D1EZ66_9BACT</name>
<dbReference type="InterPro" id="IPR028098">
    <property type="entry name" value="Glyco_trans_4-like_N"/>
</dbReference>
<reference evidence="3" key="1">
    <citation type="submission" date="2020-10" db="EMBL/GenBank/DDBJ databases">
        <authorList>
            <person name="Gilroy R."/>
        </authorList>
    </citation>
    <scope>NUCLEOTIDE SEQUENCE</scope>
    <source>
        <strain evidence="3">6276</strain>
    </source>
</reference>
<evidence type="ECO:0000259" key="1">
    <source>
        <dbReference type="Pfam" id="PF00534"/>
    </source>
</evidence>
<dbReference type="SUPFAM" id="SSF53756">
    <property type="entry name" value="UDP-Glycosyltransferase/glycogen phosphorylase"/>
    <property type="match status" value="1"/>
</dbReference>
<dbReference type="Pfam" id="PF13439">
    <property type="entry name" value="Glyco_transf_4"/>
    <property type="match status" value="1"/>
</dbReference>
<dbReference type="GO" id="GO:0016757">
    <property type="term" value="F:glycosyltransferase activity"/>
    <property type="evidence" value="ECO:0007669"/>
    <property type="project" value="InterPro"/>
</dbReference>
<dbReference type="Gene3D" id="3.40.50.2000">
    <property type="entry name" value="Glycogen Phosphorylase B"/>
    <property type="match status" value="2"/>
</dbReference>
<feature type="domain" description="Glycosyltransferase subfamily 4-like N-terminal" evidence="2">
    <location>
        <begin position="14"/>
        <end position="211"/>
    </location>
</feature>
<dbReference type="PANTHER" id="PTHR12526">
    <property type="entry name" value="GLYCOSYLTRANSFERASE"/>
    <property type="match status" value="1"/>
</dbReference>
<evidence type="ECO:0000313" key="3">
    <source>
        <dbReference type="EMBL" id="HIS36210.1"/>
    </source>
</evidence>
<dbReference type="Proteomes" id="UP000823928">
    <property type="component" value="Unassembled WGS sequence"/>
</dbReference>
<evidence type="ECO:0000313" key="4">
    <source>
        <dbReference type="Proteomes" id="UP000823928"/>
    </source>
</evidence>
<dbReference type="AlphaFoldDB" id="A0A9D1EZ66"/>
<protein>
    <submittedName>
        <fullName evidence="3">Glycosyltransferase family 4 protein</fullName>
    </submittedName>
</protein>